<protein>
    <recommendedName>
        <fullName evidence="4 13">Tetraacyldisaccharide 4'-kinase</fullName>
        <ecNumber evidence="3 13">2.7.1.130</ecNumber>
    </recommendedName>
    <alternativeName>
        <fullName evidence="12 13">Lipid A 4'-kinase</fullName>
    </alternativeName>
</protein>
<comment type="caution">
    <text evidence="14">The sequence shown here is derived from an EMBL/GenBank/DDBJ whole genome shotgun (WGS) entry which is preliminary data.</text>
</comment>
<evidence type="ECO:0000256" key="12">
    <source>
        <dbReference type="ARBA" id="ARBA00029757"/>
    </source>
</evidence>
<dbReference type="PANTHER" id="PTHR42724">
    <property type="entry name" value="TETRAACYLDISACCHARIDE 4'-KINASE"/>
    <property type="match status" value="1"/>
</dbReference>
<evidence type="ECO:0000256" key="10">
    <source>
        <dbReference type="ARBA" id="ARBA00022840"/>
    </source>
</evidence>
<keyword evidence="7 13" id="KW-0808">Transferase</keyword>
<dbReference type="GO" id="GO:0009029">
    <property type="term" value="F:lipid-A 4'-kinase activity"/>
    <property type="evidence" value="ECO:0007669"/>
    <property type="project" value="UniProtKB-EC"/>
</dbReference>
<keyword evidence="8 13" id="KW-0547">Nucleotide-binding</keyword>
<proteinExistence type="inferred from homology"/>
<dbReference type="RefSeq" id="WP_380189580.1">
    <property type="nucleotide sequence ID" value="NZ_JBHTBQ010000044.1"/>
</dbReference>
<comment type="similarity">
    <text evidence="13">Belongs to the LpxK family.</text>
</comment>
<evidence type="ECO:0000256" key="7">
    <source>
        <dbReference type="ARBA" id="ARBA00022679"/>
    </source>
</evidence>
<comment type="function">
    <text evidence="1 13">Transfers the gamma-phosphate of ATP to the 4'-position of a tetraacyldisaccharide 1-phosphate intermediate (termed DS-1-P) to form tetraacyldisaccharide 1,4'-bis-phosphate (lipid IVA).</text>
</comment>
<dbReference type="NCBIfam" id="TIGR00682">
    <property type="entry name" value="lpxK"/>
    <property type="match status" value="1"/>
</dbReference>
<dbReference type="SUPFAM" id="SSF52540">
    <property type="entry name" value="P-loop containing nucleoside triphosphate hydrolases"/>
    <property type="match status" value="1"/>
</dbReference>
<dbReference type="EC" id="2.7.1.130" evidence="3 13"/>
<evidence type="ECO:0000256" key="9">
    <source>
        <dbReference type="ARBA" id="ARBA00022777"/>
    </source>
</evidence>
<evidence type="ECO:0000256" key="5">
    <source>
        <dbReference type="ARBA" id="ARBA00022516"/>
    </source>
</evidence>
<keyword evidence="5 13" id="KW-0444">Lipid biosynthesis</keyword>
<dbReference type="EMBL" id="JBHTBQ010000044">
    <property type="protein sequence ID" value="MFC7421907.1"/>
    <property type="molecule type" value="Genomic_DNA"/>
</dbReference>
<dbReference type="Pfam" id="PF02606">
    <property type="entry name" value="LpxK"/>
    <property type="match status" value="1"/>
</dbReference>
<accession>A0ABW2R1V4</accession>
<dbReference type="PANTHER" id="PTHR42724:SF1">
    <property type="entry name" value="TETRAACYLDISACCHARIDE 4'-KINASE, MITOCHONDRIAL-RELATED"/>
    <property type="match status" value="1"/>
</dbReference>
<keyword evidence="11 13" id="KW-0443">Lipid metabolism</keyword>
<evidence type="ECO:0000256" key="4">
    <source>
        <dbReference type="ARBA" id="ARBA00016436"/>
    </source>
</evidence>
<dbReference type="InterPro" id="IPR027417">
    <property type="entry name" value="P-loop_NTPase"/>
</dbReference>
<reference evidence="15" key="1">
    <citation type="journal article" date="2019" name="Int. J. Syst. Evol. Microbiol.">
        <title>The Global Catalogue of Microorganisms (GCM) 10K type strain sequencing project: providing services to taxonomists for standard genome sequencing and annotation.</title>
        <authorList>
            <consortium name="The Broad Institute Genomics Platform"/>
            <consortium name="The Broad Institute Genome Sequencing Center for Infectious Disease"/>
            <person name="Wu L."/>
            <person name="Ma J."/>
        </authorList>
    </citation>
    <scope>NUCLEOTIDE SEQUENCE [LARGE SCALE GENOMIC DNA]</scope>
    <source>
        <strain evidence="15">CCUG 62945</strain>
    </source>
</reference>
<name>A0ABW2R1V4_9NEIS</name>
<dbReference type="HAMAP" id="MF_00409">
    <property type="entry name" value="LpxK"/>
    <property type="match status" value="1"/>
</dbReference>
<evidence type="ECO:0000313" key="14">
    <source>
        <dbReference type="EMBL" id="MFC7421907.1"/>
    </source>
</evidence>
<evidence type="ECO:0000256" key="2">
    <source>
        <dbReference type="ARBA" id="ARBA00004870"/>
    </source>
</evidence>
<sequence length="334" mass="35798">MLIDRIWYTSRHPLSFLLRPLSWLFAALGTLRRALFRTGLKESVRLPVPVIVVGNITAGGTGKTPLTIYLAKNLQALGYHPGIISRGYGGKAKAPLCVSSETDPRLSGDEPILLARASKVPVYVFKDRAAAGLALLAAHPEVDVLLCDDGLQHYRLQRDLELCVVDGARGFGNGALIPAGPLREPVTRLGKLDAVIVNGAGLPVEHAHSFQMSLVPGDFYSLVGAAPTLWHGLRVAAVCGIGNPARFFNSLKALGIVFTEHAFPDHHLFSADDLPDADVIVVTEKDAVKLAALADVRIWVLPVSASLTPDLASWLSNKLALIAQPLASRVQKNT</sequence>
<feature type="binding site" evidence="13">
    <location>
        <begin position="57"/>
        <end position="64"/>
    </location>
    <ligand>
        <name>ATP</name>
        <dbReference type="ChEBI" id="CHEBI:30616"/>
    </ligand>
</feature>
<keyword evidence="9 13" id="KW-0418">Kinase</keyword>
<evidence type="ECO:0000256" key="1">
    <source>
        <dbReference type="ARBA" id="ARBA00002274"/>
    </source>
</evidence>
<evidence type="ECO:0000256" key="11">
    <source>
        <dbReference type="ARBA" id="ARBA00023098"/>
    </source>
</evidence>
<keyword evidence="15" id="KW-1185">Reference proteome</keyword>
<comment type="pathway">
    <text evidence="2 13">Glycolipid biosynthesis; lipid IV(A) biosynthesis; lipid IV(A) from (3R)-3-hydroxytetradecanoyl-[acyl-carrier-protein] and UDP-N-acetyl-alpha-D-glucosamine: step 6/6.</text>
</comment>
<evidence type="ECO:0000256" key="13">
    <source>
        <dbReference type="HAMAP-Rule" id="MF_00409"/>
    </source>
</evidence>
<comment type="catalytic activity">
    <reaction evidence="13">
        <text>a lipid A disaccharide + ATP = a lipid IVA + ADP + H(+)</text>
        <dbReference type="Rhea" id="RHEA:67840"/>
        <dbReference type="ChEBI" id="CHEBI:15378"/>
        <dbReference type="ChEBI" id="CHEBI:30616"/>
        <dbReference type="ChEBI" id="CHEBI:176343"/>
        <dbReference type="ChEBI" id="CHEBI:176425"/>
        <dbReference type="ChEBI" id="CHEBI:456216"/>
        <dbReference type="EC" id="2.7.1.130"/>
    </reaction>
</comment>
<gene>
    <name evidence="13 14" type="primary">lpxK</name>
    <name evidence="14" type="ORF">ACFQNF_18765</name>
</gene>
<keyword evidence="10 13" id="KW-0067">ATP-binding</keyword>
<evidence type="ECO:0000256" key="8">
    <source>
        <dbReference type="ARBA" id="ARBA00022741"/>
    </source>
</evidence>
<evidence type="ECO:0000256" key="6">
    <source>
        <dbReference type="ARBA" id="ARBA00022556"/>
    </source>
</evidence>
<organism evidence="14 15">
    <name type="scientific">Iodobacter arcticus</name>
    <dbReference type="NCBI Taxonomy" id="590593"/>
    <lineage>
        <taxon>Bacteria</taxon>
        <taxon>Pseudomonadati</taxon>
        <taxon>Pseudomonadota</taxon>
        <taxon>Betaproteobacteria</taxon>
        <taxon>Neisseriales</taxon>
        <taxon>Chitinibacteraceae</taxon>
        <taxon>Iodobacter</taxon>
    </lineage>
</organism>
<evidence type="ECO:0000256" key="3">
    <source>
        <dbReference type="ARBA" id="ARBA00012071"/>
    </source>
</evidence>
<dbReference type="Proteomes" id="UP001596473">
    <property type="component" value="Unassembled WGS sequence"/>
</dbReference>
<keyword evidence="6 13" id="KW-0441">Lipid A biosynthesis</keyword>
<dbReference type="InterPro" id="IPR003758">
    <property type="entry name" value="LpxK"/>
</dbReference>
<evidence type="ECO:0000313" key="15">
    <source>
        <dbReference type="Proteomes" id="UP001596473"/>
    </source>
</evidence>